<dbReference type="AlphaFoldDB" id="A0A5N6QBM2"/>
<evidence type="ECO:0000313" key="1">
    <source>
        <dbReference type="EMBL" id="KAE7996049.1"/>
    </source>
</evidence>
<dbReference type="Proteomes" id="UP000327013">
    <property type="component" value="Chromosome 1"/>
</dbReference>
<gene>
    <name evidence="1" type="ORF">FH972_000798</name>
</gene>
<protein>
    <submittedName>
        <fullName evidence="1">Uncharacterized protein</fullName>
    </submittedName>
</protein>
<reference evidence="1 2" key="1">
    <citation type="submission" date="2019-06" db="EMBL/GenBank/DDBJ databases">
        <title>A chromosomal-level reference genome of Carpinus fangiana (Coryloideae, Betulaceae).</title>
        <authorList>
            <person name="Yang X."/>
            <person name="Wang Z."/>
            <person name="Zhang L."/>
            <person name="Hao G."/>
            <person name="Liu J."/>
            <person name="Yang Y."/>
        </authorList>
    </citation>
    <scope>NUCLEOTIDE SEQUENCE [LARGE SCALE GENOMIC DNA]</scope>
    <source>
        <strain evidence="1">Cfa_2016G</strain>
        <tissue evidence="1">Leaf</tissue>
    </source>
</reference>
<evidence type="ECO:0000313" key="2">
    <source>
        <dbReference type="Proteomes" id="UP000327013"/>
    </source>
</evidence>
<dbReference type="EMBL" id="CM017321">
    <property type="protein sequence ID" value="KAE7996049.1"/>
    <property type="molecule type" value="Genomic_DNA"/>
</dbReference>
<accession>A0A5N6QBM2</accession>
<name>A0A5N6QBM2_9ROSI</name>
<sequence>MGKVVEREKLGVGTVQRGKTVIGDKGSTGNVEENMGLGVVHPHVVSNAHNGGDMQRVHGVQGDEWSAGIVEENGGLSYVVNHACDGVRGMVVGQGGTKELGPMEEEGPWFTGGAWENL</sequence>
<proteinExistence type="predicted"/>
<organism evidence="1 2">
    <name type="scientific">Carpinus fangiana</name>
    <dbReference type="NCBI Taxonomy" id="176857"/>
    <lineage>
        <taxon>Eukaryota</taxon>
        <taxon>Viridiplantae</taxon>
        <taxon>Streptophyta</taxon>
        <taxon>Embryophyta</taxon>
        <taxon>Tracheophyta</taxon>
        <taxon>Spermatophyta</taxon>
        <taxon>Magnoliopsida</taxon>
        <taxon>eudicotyledons</taxon>
        <taxon>Gunneridae</taxon>
        <taxon>Pentapetalae</taxon>
        <taxon>rosids</taxon>
        <taxon>fabids</taxon>
        <taxon>Fagales</taxon>
        <taxon>Betulaceae</taxon>
        <taxon>Carpinus</taxon>
    </lineage>
</organism>
<keyword evidence="2" id="KW-1185">Reference proteome</keyword>